<keyword evidence="2" id="KW-1185">Reference proteome</keyword>
<name>A0A227PID1_9FLAO</name>
<sequence>MKKVYAMKKFTLEELPDAVSKLYGRMQEIERFLEKNKPNLGKRNSSLNALAKEKCSSNFNKSDLAQLFYILMDEKILFFDDLNQKCNRSKIQLFIENNFTYIGDSGLQTNIDTISKQFSESKGFTYKDKQIRFLENIIVMLEKRREKLICW</sequence>
<dbReference type="AlphaFoldDB" id="A0A227PID1"/>
<gene>
    <name evidence="1" type="ORF">B0A64_00170</name>
</gene>
<protein>
    <submittedName>
        <fullName evidence="1">Uncharacterized protein</fullName>
    </submittedName>
</protein>
<accession>A0A227PID1</accession>
<evidence type="ECO:0000313" key="2">
    <source>
        <dbReference type="Proteomes" id="UP000214684"/>
    </source>
</evidence>
<dbReference type="Proteomes" id="UP000214684">
    <property type="component" value="Unassembled WGS sequence"/>
</dbReference>
<comment type="caution">
    <text evidence="1">The sequence shown here is derived from an EMBL/GenBank/DDBJ whole genome shotgun (WGS) entry which is preliminary data.</text>
</comment>
<dbReference type="EMBL" id="MUGS01000001">
    <property type="protein sequence ID" value="OXG09680.1"/>
    <property type="molecule type" value="Genomic_DNA"/>
</dbReference>
<reference evidence="1 2" key="1">
    <citation type="submission" date="2016-11" db="EMBL/GenBank/DDBJ databases">
        <title>Whole genomes of Flavobacteriaceae.</title>
        <authorList>
            <person name="Stine C."/>
            <person name="Li C."/>
            <person name="Tadesse D."/>
        </authorList>
    </citation>
    <scope>NUCLEOTIDE SEQUENCE [LARGE SCALE GENOMIC DNA]</scope>
    <source>
        <strain evidence="1 2">DSM 24704</strain>
    </source>
</reference>
<proteinExistence type="predicted"/>
<evidence type="ECO:0000313" key="1">
    <source>
        <dbReference type="EMBL" id="OXG09680.1"/>
    </source>
</evidence>
<organism evidence="1 2">
    <name type="scientific">Flavobacterium araucananum</name>
    <dbReference type="NCBI Taxonomy" id="946678"/>
    <lineage>
        <taxon>Bacteria</taxon>
        <taxon>Pseudomonadati</taxon>
        <taxon>Bacteroidota</taxon>
        <taxon>Flavobacteriia</taxon>
        <taxon>Flavobacteriales</taxon>
        <taxon>Flavobacteriaceae</taxon>
        <taxon>Flavobacterium</taxon>
    </lineage>
</organism>